<feature type="domain" description="Beta-ketoacyl synthase-like N-terminal" evidence="3">
    <location>
        <begin position="35"/>
        <end position="85"/>
    </location>
</feature>
<dbReference type="InterPro" id="IPR014030">
    <property type="entry name" value="Ketoacyl_synth_N"/>
</dbReference>
<dbReference type="GO" id="GO:0006633">
    <property type="term" value="P:fatty acid biosynthetic process"/>
    <property type="evidence" value="ECO:0007669"/>
    <property type="project" value="TreeGrafter"/>
</dbReference>
<organism evidence="4 5">
    <name type="scientific">Cytospora chrysosperma</name>
    <name type="common">Cytospora canker fungus</name>
    <name type="synonym">Sphaeria chrysosperma</name>
    <dbReference type="NCBI Taxonomy" id="252740"/>
    <lineage>
        <taxon>Eukaryota</taxon>
        <taxon>Fungi</taxon>
        <taxon>Dikarya</taxon>
        <taxon>Ascomycota</taxon>
        <taxon>Pezizomycotina</taxon>
        <taxon>Sordariomycetes</taxon>
        <taxon>Sordariomycetidae</taxon>
        <taxon>Diaporthales</taxon>
        <taxon>Cytosporaceae</taxon>
        <taxon>Cytospora</taxon>
    </lineage>
</organism>
<gene>
    <name evidence="4" type="ORF">VSDG_10125</name>
</gene>
<comment type="caution">
    <text evidence="4">The sequence shown here is derived from an EMBL/GenBank/DDBJ whole genome shotgun (WGS) entry which is preliminary data.</text>
</comment>
<keyword evidence="1" id="KW-0596">Phosphopantetheine</keyword>
<name>A0A423V7Z9_CYTCH</name>
<keyword evidence="5" id="KW-1185">Reference proteome</keyword>
<keyword evidence="2" id="KW-0597">Phosphoprotein</keyword>
<dbReference type="Pfam" id="PF00109">
    <property type="entry name" value="ketoacyl-synt"/>
    <property type="match status" value="1"/>
</dbReference>
<dbReference type="Gene3D" id="3.40.47.10">
    <property type="match status" value="1"/>
</dbReference>
<dbReference type="GO" id="GO:0044550">
    <property type="term" value="P:secondary metabolite biosynthetic process"/>
    <property type="evidence" value="ECO:0007669"/>
    <property type="project" value="TreeGrafter"/>
</dbReference>
<dbReference type="STRING" id="252740.A0A423V7Z9"/>
<reference evidence="4 5" key="1">
    <citation type="submission" date="2015-09" db="EMBL/GenBank/DDBJ databases">
        <title>Host preference determinants of Valsa canker pathogens revealed by comparative genomics.</title>
        <authorList>
            <person name="Yin Z."/>
            <person name="Huang L."/>
        </authorList>
    </citation>
    <scope>NUCLEOTIDE SEQUENCE [LARGE SCALE GENOMIC DNA]</scope>
    <source>
        <strain evidence="4 5">YSFL</strain>
    </source>
</reference>
<dbReference type="PANTHER" id="PTHR43775:SF29">
    <property type="entry name" value="ASPERFURANONE POLYKETIDE SYNTHASE AFOG-RELATED"/>
    <property type="match status" value="1"/>
</dbReference>
<proteinExistence type="predicted"/>
<dbReference type="Proteomes" id="UP000284375">
    <property type="component" value="Unassembled WGS sequence"/>
</dbReference>
<dbReference type="AlphaFoldDB" id="A0A423V7Z9"/>
<evidence type="ECO:0000256" key="1">
    <source>
        <dbReference type="ARBA" id="ARBA00022450"/>
    </source>
</evidence>
<protein>
    <recommendedName>
        <fullName evidence="3">Beta-ketoacyl synthase-like N-terminal domain-containing protein</fullName>
    </recommendedName>
</protein>
<dbReference type="GO" id="GO:0004312">
    <property type="term" value="F:fatty acid synthase activity"/>
    <property type="evidence" value="ECO:0007669"/>
    <property type="project" value="TreeGrafter"/>
</dbReference>
<dbReference type="SUPFAM" id="SSF53901">
    <property type="entry name" value="Thiolase-like"/>
    <property type="match status" value="1"/>
</dbReference>
<evidence type="ECO:0000259" key="3">
    <source>
        <dbReference type="Pfam" id="PF00109"/>
    </source>
</evidence>
<evidence type="ECO:0000256" key="2">
    <source>
        <dbReference type="ARBA" id="ARBA00022553"/>
    </source>
</evidence>
<accession>A0A423V7Z9</accession>
<evidence type="ECO:0000313" key="4">
    <source>
        <dbReference type="EMBL" id="ROV86923.1"/>
    </source>
</evidence>
<sequence length="115" mass="12880">MGEHFTENHHGSVVDDPIVISHLKGGMQMLGTIRTLIARRTGFFLKEDIASFDAQFFSITAKEAAGMDPAKRLLLEVSYEAFENGRRLDFLQSVVRRTLSCIPMYMKISLGSLSL</sequence>
<dbReference type="PANTHER" id="PTHR43775">
    <property type="entry name" value="FATTY ACID SYNTHASE"/>
    <property type="match status" value="1"/>
</dbReference>
<dbReference type="EMBL" id="LJZO01000104">
    <property type="protein sequence ID" value="ROV86923.1"/>
    <property type="molecule type" value="Genomic_DNA"/>
</dbReference>
<evidence type="ECO:0000313" key="5">
    <source>
        <dbReference type="Proteomes" id="UP000284375"/>
    </source>
</evidence>
<dbReference type="OrthoDB" id="329835at2759"/>
<dbReference type="InterPro" id="IPR016039">
    <property type="entry name" value="Thiolase-like"/>
</dbReference>
<dbReference type="InterPro" id="IPR050091">
    <property type="entry name" value="PKS_NRPS_Biosynth_Enz"/>
</dbReference>